<feature type="transmembrane region" description="Helical" evidence="5">
    <location>
        <begin position="130"/>
        <end position="149"/>
    </location>
</feature>
<organism evidence="7 8">
    <name type="scientific">Wuchereria bancrofti</name>
    <dbReference type="NCBI Taxonomy" id="6293"/>
    <lineage>
        <taxon>Eukaryota</taxon>
        <taxon>Metazoa</taxon>
        <taxon>Ecdysozoa</taxon>
        <taxon>Nematoda</taxon>
        <taxon>Chromadorea</taxon>
        <taxon>Rhabditida</taxon>
        <taxon>Spirurina</taxon>
        <taxon>Spiruromorpha</taxon>
        <taxon>Filarioidea</taxon>
        <taxon>Onchocercidae</taxon>
        <taxon>Wuchereria</taxon>
    </lineage>
</organism>
<feature type="domain" description="G-protein coupled receptors family 1 profile" evidence="6">
    <location>
        <begin position="27"/>
        <end position="280"/>
    </location>
</feature>
<evidence type="ECO:0000256" key="1">
    <source>
        <dbReference type="ARBA" id="ARBA00004370"/>
    </source>
</evidence>
<evidence type="ECO:0000256" key="3">
    <source>
        <dbReference type="ARBA" id="ARBA00022989"/>
    </source>
</evidence>
<name>A0AAF5PJQ7_WUCBA</name>
<proteinExistence type="predicted"/>
<feature type="transmembrane region" description="Helical" evidence="5">
    <location>
        <begin position="84"/>
        <end position="109"/>
    </location>
</feature>
<feature type="transmembrane region" description="Helical" evidence="5">
    <location>
        <begin position="47"/>
        <end position="72"/>
    </location>
</feature>
<accession>A0AAF5PJQ7</accession>
<evidence type="ECO:0000256" key="2">
    <source>
        <dbReference type="ARBA" id="ARBA00022692"/>
    </source>
</evidence>
<evidence type="ECO:0000313" key="8">
    <source>
        <dbReference type="WBParaSite" id="mrna-Wban_01654"/>
    </source>
</evidence>
<dbReference type="Gene3D" id="1.20.1070.10">
    <property type="entry name" value="Rhodopsin 7-helix transmembrane proteins"/>
    <property type="match status" value="1"/>
</dbReference>
<dbReference type="Pfam" id="PF10328">
    <property type="entry name" value="7TM_GPCR_Srx"/>
    <property type="match status" value="1"/>
</dbReference>
<comment type="subcellular location">
    <subcellularLocation>
        <location evidence="1">Membrane</location>
    </subcellularLocation>
</comment>
<evidence type="ECO:0000259" key="6">
    <source>
        <dbReference type="PROSITE" id="PS50262"/>
    </source>
</evidence>
<dbReference type="GO" id="GO:0016020">
    <property type="term" value="C:membrane"/>
    <property type="evidence" value="ECO:0007669"/>
    <property type="project" value="UniProtKB-SubCell"/>
</dbReference>
<reference evidence="7" key="2">
    <citation type="journal article" date="2016" name="Mol. Ecol.">
        <title>Population genomics of the filarial nematode parasite Wuchereria bancrofti from mosquitoes.</title>
        <authorList>
            <person name="Small S.T."/>
            <person name="Reimer L.J."/>
            <person name="Tisch D.J."/>
            <person name="King C.L."/>
            <person name="Christensen B.M."/>
            <person name="Siba P.M."/>
            <person name="Kazura J.W."/>
            <person name="Serre D."/>
            <person name="Zimmerman P.A."/>
        </authorList>
    </citation>
    <scope>NUCLEOTIDE SEQUENCE</scope>
    <source>
        <strain evidence="7">pt0022</strain>
    </source>
</reference>
<keyword evidence="4 5" id="KW-0472">Membrane</keyword>
<feature type="transmembrane region" description="Helical" evidence="5">
    <location>
        <begin position="12"/>
        <end position="35"/>
    </location>
</feature>
<feature type="transmembrane region" description="Helical" evidence="5">
    <location>
        <begin position="214"/>
        <end position="235"/>
    </location>
</feature>
<dbReference type="InterPro" id="IPR019430">
    <property type="entry name" value="7TM_GPCR_serpentine_rcpt_Srx"/>
</dbReference>
<reference evidence="8" key="3">
    <citation type="submission" date="2024-02" db="UniProtKB">
        <authorList>
            <consortium name="WormBaseParasite"/>
        </authorList>
    </citation>
    <scope>IDENTIFICATION</scope>
    <source>
        <strain evidence="8">pt0022</strain>
    </source>
</reference>
<evidence type="ECO:0000256" key="5">
    <source>
        <dbReference type="SAM" id="Phobius"/>
    </source>
</evidence>
<dbReference type="Proteomes" id="UP000093561">
    <property type="component" value="Unassembled WGS sequence"/>
</dbReference>
<dbReference type="InterPro" id="IPR017452">
    <property type="entry name" value="GPCR_Rhodpsn_7TM"/>
</dbReference>
<dbReference type="PROSITE" id="PS50262">
    <property type="entry name" value="G_PROTEIN_RECEP_F1_2"/>
    <property type="match status" value="1"/>
</dbReference>
<keyword evidence="2 5" id="KW-0812">Transmembrane</keyword>
<sequence length="280" mass="32344">MGNQTRLDVNIITYAFAIPLGLLGLFAYGITLYIINKSPRYRNAFGILFTAYISFHIQTLSALLLWTLVRIIVNLGFISFPWHIFIRIASPISNSTLYAAIWMHFVLAINRLWAISYPMKYHRIFNPRNAWITVISLWSFSMLITLLYYNVECLLYVETSIHSWSNLYGPCNHPFFAYIAMFLSDGVIVITVILDAHYKYTIQQLKRQQQHTIIHALFIVIFCFNLSMSRLIKIIYTCLSTNVMGLRTKTVRNDLTAAVCTATNNLVNIASMKKRMKSNQ</sequence>
<feature type="transmembrane region" description="Helical" evidence="5">
    <location>
        <begin position="175"/>
        <end position="194"/>
    </location>
</feature>
<dbReference type="WBParaSite" id="mrna-Wban_01654">
    <property type="protein sequence ID" value="mrna-Wban_01654"/>
    <property type="gene ID" value="Wban_01654"/>
</dbReference>
<keyword evidence="3 5" id="KW-1133">Transmembrane helix</keyword>
<reference evidence="7" key="1">
    <citation type="submission" date="2015-03" db="EMBL/GenBank/DDBJ databases">
        <title>Wuchereria bancrofti Genome Sequencing Papua New Guinea Strain.</title>
        <authorList>
            <person name="Small S.T."/>
            <person name="Serre D."/>
            <person name="Zimmerman P.A."/>
        </authorList>
    </citation>
    <scope>NUCLEOTIDE SEQUENCE [LARGE SCALE GENOMIC DNA]</scope>
    <source>
        <strain evidence="7">pt0022</strain>
    </source>
</reference>
<dbReference type="AlphaFoldDB" id="A0AAF5PJQ7"/>
<evidence type="ECO:0000313" key="7">
    <source>
        <dbReference type="Proteomes" id="UP000093561"/>
    </source>
</evidence>
<protein>
    <recommendedName>
        <fullName evidence="6">G-protein coupled receptors family 1 profile domain-containing protein</fullName>
    </recommendedName>
</protein>
<dbReference type="PANTHER" id="PTHR23017:SF21">
    <property type="entry name" value="7TM GPCR SERPENTINE RECEPTOR CLASS X (SRX) DOMAIN-CONTAINING PROTEIN"/>
    <property type="match status" value="1"/>
</dbReference>
<evidence type="ECO:0000256" key="4">
    <source>
        <dbReference type="ARBA" id="ARBA00023136"/>
    </source>
</evidence>
<dbReference type="SUPFAM" id="SSF81321">
    <property type="entry name" value="Family A G protein-coupled receptor-like"/>
    <property type="match status" value="1"/>
</dbReference>
<dbReference type="PANTHER" id="PTHR23017">
    <property type="entry name" value="SERPENTINE RECEPTOR, CLASS X"/>
    <property type="match status" value="1"/>
</dbReference>